<dbReference type="PANTHER" id="PTHR33308:SF10">
    <property type="entry name" value="EXO-GLUCOSAMINIDASE LYTG"/>
    <property type="match status" value="1"/>
</dbReference>
<feature type="domain" description="Mannosyl-glycoprotein endo-beta-N-acetylglucosamidase-like" evidence="4">
    <location>
        <begin position="55"/>
        <end position="213"/>
    </location>
</feature>
<name>A0ABY4P858_9LACO</name>
<evidence type="ECO:0000313" key="6">
    <source>
        <dbReference type="Proteomes" id="UP000831495"/>
    </source>
</evidence>
<evidence type="ECO:0000259" key="4">
    <source>
        <dbReference type="SMART" id="SM00047"/>
    </source>
</evidence>
<keyword evidence="2 5" id="KW-0378">Hydrolase</keyword>
<evidence type="ECO:0000256" key="3">
    <source>
        <dbReference type="SAM" id="Phobius"/>
    </source>
</evidence>
<dbReference type="InterPro" id="IPR002901">
    <property type="entry name" value="MGlyc_endo_b_GlcNAc-like_dom"/>
</dbReference>
<dbReference type="Proteomes" id="UP000831495">
    <property type="component" value="Chromosome"/>
</dbReference>
<organism evidence="5 6">
    <name type="scientific">Bombilactobacillus folatiphilus</name>
    <dbReference type="NCBI Taxonomy" id="2923362"/>
    <lineage>
        <taxon>Bacteria</taxon>
        <taxon>Bacillati</taxon>
        <taxon>Bacillota</taxon>
        <taxon>Bacilli</taxon>
        <taxon>Lactobacillales</taxon>
        <taxon>Lactobacillaceae</taxon>
        <taxon>Bombilactobacillus</taxon>
    </lineage>
</organism>
<keyword evidence="3" id="KW-0472">Membrane</keyword>
<gene>
    <name evidence="5" type="ORF">MOO45_06430</name>
</gene>
<keyword evidence="6" id="KW-1185">Reference proteome</keyword>
<evidence type="ECO:0000256" key="1">
    <source>
        <dbReference type="ARBA" id="ARBA00010266"/>
    </source>
</evidence>
<evidence type="ECO:0000256" key="2">
    <source>
        <dbReference type="ARBA" id="ARBA00022801"/>
    </source>
</evidence>
<keyword evidence="3" id="KW-1133">Transmembrane helix</keyword>
<dbReference type="PRINTS" id="PR01002">
    <property type="entry name" value="FLGFLGJ"/>
</dbReference>
<dbReference type="PANTHER" id="PTHR33308">
    <property type="entry name" value="PEPTIDOGLYCAN HYDROLASE FLGJ"/>
    <property type="match status" value="1"/>
</dbReference>
<protein>
    <submittedName>
        <fullName evidence="5">Glycoside hydrolase family 73 protein</fullName>
    </submittedName>
</protein>
<accession>A0ABY4P858</accession>
<keyword evidence="3" id="KW-0812">Transmembrane</keyword>
<dbReference type="SMART" id="SM00047">
    <property type="entry name" value="LYZ2"/>
    <property type="match status" value="1"/>
</dbReference>
<dbReference type="Gene3D" id="4.10.80.30">
    <property type="entry name" value="DNA polymerase, domain 6"/>
    <property type="match status" value="1"/>
</dbReference>
<reference evidence="5" key="1">
    <citation type="journal article" date="2022" name="Int. J. Syst. Evol. Microbiol.">
        <title>Apilactobacillus apisilvae sp. nov., Nicolia spurrieriana gen. nov. sp. nov., Bombilactobacillus folatiphilus sp. nov. and Bombilactobacillus thymidiniphilus sp. nov., four new lactic acid bacterial isolates from stingless bees Tetragonula carbonaria and Austroplebeia australis.</title>
        <authorList>
            <person name="Oliphant S.A."/>
            <person name="Watson-Haigh N.S."/>
            <person name="Sumby K.M."/>
            <person name="Gardner J."/>
            <person name="Groom S."/>
            <person name="Jiranek V."/>
        </authorList>
    </citation>
    <scope>NUCLEOTIDE SEQUENCE</scope>
    <source>
        <strain evidence="5">SG4_D2</strain>
    </source>
</reference>
<evidence type="ECO:0000313" key="5">
    <source>
        <dbReference type="EMBL" id="UQS81833.1"/>
    </source>
</evidence>
<feature type="transmembrane region" description="Helical" evidence="3">
    <location>
        <begin position="21"/>
        <end position="43"/>
    </location>
</feature>
<dbReference type="EMBL" id="CP093366">
    <property type="protein sequence ID" value="UQS81833.1"/>
    <property type="molecule type" value="Genomic_DNA"/>
</dbReference>
<sequence length="215" mass="24809">MGKTRKKRRSSRRYNNRSETNWLFGLLALSLGFVLAIVMINHIRQAIVQSQPQIQVQNKIDPKEHFIRQIKPAAVQYGSQYHVLPSITIAQAILESDWGKSKLASNYYNLFGVKDDTPQRSKEMKTKEYHHGEWTTVSANFRVYQNFAQSIAEHDALMVKGTTWNPQQYQHVLAADNYVDAAKALQQDGYATDPDYAQKLIEIIETYNLDQYDPK</sequence>
<dbReference type="GO" id="GO:0016787">
    <property type="term" value="F:hydrolase activity"/>
    <property type="evidence" value="ECO:0007669"/>
    <property type="project" value="UniProtKB-KW"/>
</dbReference>
<dbReference type="Gene3D" id="1.10.530.10">
    <property type="match status" value="1"/>
</dbReference>
<dbReference type="InterPro" id="IPR051056">
    <property type="entry name" value="Glycosyl_Hydrolase_73"/>
</dbReference>
<dbReference type="Pfam" id="PF01832">
    <property type="entry name" value="Glucosaminidase"/>
    <property type="match status" value="1"/>
</dbReference>
<dbReference type="RefSeq" id="WP_249514101.1">
    <property type="nucleotide sequence ID" value="NZ_CP093366.1"/>
</dbReference>
<comment type="similarity">
    <text evidence="1">Belongs to the glycosyl hydrolase 73 family.</text>
</comment>
<proteinExistence type="inferred from homology"/>